<reference evidence="2 3" key="1">
    <citation type="submission" date="2017-02" db="EMBL/GenBank/DDBJ databases">
        <authorList>
            <person name="Peterson S.W."/>
        </authorList>
    </citation>
    <scope>NUCLEOTIDE SEQUENCE [LARGE SCALE GENOMIC DNA]</scope>
    <source>
        <strain evidence="2 3">ATCC 43854</strain>
    </source>
</reference>
<name>A0A1T4QCD2_9BACT</name>
<dbReference type="STRING" id="28122.SAMN02745108_02241"/>
<sequence length="122" mass="13630">MSDNSFFSMDRLVEFGLGMAVAQQMTNAMNQTLCQMQTPTASMPQNVVLNSVNNGVYYVVLDGKQAGPFSQSELSRLINEKKVTKDTFVWKPGMREWLTAENIPDVLKLVALMPPEIPQMAK</sequence>
<evidence type="ECO:0000259" key="1">
    <source>
        <dbReference type="Pfam" id="PF14237"/>
    </source>
</evidence>
<dbReference type="Pfam" id="PF14237">
    <property type="entry name" value="GYF_2"/>
    <property type="match status" value="1"/>
</dbReference>
<evidence type="ECO:0000313" key="2">
    <source>
        <dbReference type="EMBL" id="SKA01412.1"/>
    </source>
</evidence>
<evidence type="ECO:0000313" key="3">
    <source>
        <dbReference type="Proteomes" id="UP000190449"/>
    </source>
</evidence>
<dbReference type="Proteomes" id="UP000190449">
    <property type="component" value="Unassembled WGS sequence"/>
</dbReference>
<dbReference type="InterPro" id="IPR025640">
    <property type="entry name" value="GYF_2"/>
</dbReference>
<dbReference type="AlphaFoldDB" id="A0A1T4QCD2"/>
<gene>
    <name evidence="2" type="ORF">SAMN02745108_02241</name>
</gene>
<feature type="domain" description="GYF" evidence="1">
    <location>
        <begin position="57"/>
        <end position="105"/>
    </location>
</feature>
<dbReference type="EMBL" id="FUWU01000045">
    <property type="protein sequence ID" value="SKA01412.1"/>
    <property type="molecule type" value="Genomic_DNA"/>
</dbReference>
<protein>
    <recommendedName>
        <fullName evidence="1">GYF domain-containing protein</fullName>
    </recommendedName>
</protein>
<organism evidence="2 3">
    <name type="scientific">Fibrobacter intestinalis</name>
    <dbReference type="NCBI Taxonomy" id="28122"/>
    <lineage>
        <taxon>Bacteria</taxon>
        <taxon>Pseudomonadati</taxon>
        <taxon>Fibrobacterota</taxon>
        <taxon>Fibrobacteria</taxon>
        <taxon>Fibrobacterales</taxon>
        <taxon>Fibrobacteraceae</taxon>
        <taxon>Fibrobacter</taxon>
    </lineage>
</organism>
<proteinExistence type="predicted"/>
<accession>A0A1T4QCD2</accession>
<dbReference type="RefSeq" id="WP_078776995.1">
    <property type="nucleotide sequence ID" value="NZ_FUWU01000045.1"/>
</dbReference>